<dbReference type="SUPFAM" id="SSF47729">
    <property type="entry name" value="IHF-like DNA-binding proteins"/>
    <property type="match status" value="1"/>
</dbReference>
<comment type="caution">
    <text evidence="5">The sequence shown here is derived from an EMBL/GenBank/DDBJ whole genome shotgun (WGS) entry which is preliminary data.</text>
</comment>
<evidence type="ECO:0000313" key="5">
    <source>
        <dbReference type="EMBL" id="PQV56379.1"/>
    </source>
</evidence>
<dbReference type="RefSeq" id="WP_105515224.1">
    <property type="nucleotide sequence ID" value="NZ_PVEP01000005.1"/>
</dbReference>
<evidence type="ECO:0000256" key="2">
    <source>
        <dbReference type="ARBA" id="ARBA00023067"/>
    </source>
</evidence>
<reference evidence="5 6" key="1">
    <citation type="submission" date="2018-02" db="EMBL/GenBank/DDBJ databases">
        <title>Genomic Encyclopedia of Archaeal and Bacterial Type Strains, Phase II (KMG-II): from individual species to whole genera.</title>
        <authorList>
            <person name="Goeker M."/>
        </authorList>
    </citation>
    <scope>NUCLEOTIDE SEQUENCE [LARGE SCALE GENOMIC DNA]</scope>
    <source>
        <strain evidence="5 6">DSM 18921</strain>
    </source>
</reference>
<keyword evidence="2" id="KW-0226">DNA condensation</keyword>
<dbReference type="GO" id="GO:0003677">
    <property type="term" value="F:DNA binding"/>
    <property type="evidence" value="ECO:0007669"/>
    <property type="project" value="UniProtKB-KW"/>
</dbReference>
<accession>A0A2S8S6D5</accession>
<gene>
    <name evidence="5" type="ORF">LX70_02645</name>
</gene>
<dbReference type="InterPro" id="IPR000119">
    <property type="entry name" value="Hist_DNA-bd"/>
</dbReference>
<evidence type="ECO:0000256" key="3">
    <source>
        <dbReference type="ARBA" id="ARBA00023125"/>
    </source>
</evidence>
<sequence length="88" mass="9111">MKTAGKSDLASSVMLAAGLNSHAQAMDAVDATVAAIRALTEAGTPVTIKGFGRFEMRDRSARNGRNPATGEAIQIPASRHLAFKAAKS</sequence>
<dbReference type="Pfam" id="PF00216">
    <property type="entry name" value="Bac_DNA_binding"/>
    <property type="match status" value="1"/>
</dbReference>
<dbReference type="GO" id="GO:0030261">
    <property type="term" value="P:chromosome condensation"/>
    <property type="evidence" value="ECO:0007669"/>
    <property type="project" value="UniProtKB-KW"/>
</dbReference>
<dbReference type="PROSITE" id="PS00045">
    <property type="entry name" value="HISTONE_LIKE"/>
    <property type="match status" value="1"/>
</dbReference>
<dbReference type="SMART" id="SM00411">
    <property type="entry name" value="BHL"/>
    <property type="match status" value="1"/>
</dbReference>
<keyword evidence="6" id="KW-1185">Reference proteome</keyword>
<dbReference type="Proteomes" id="UP000238338">
    <property type="component" value="Unassembled WGS sequence"/>
</dbReference>
<dbReference type="GO" id="GO:0030527">
    <property type="term" value="F:structural constituent of chromatin"/>
    <property type="evidence" value="ECO:0007669"/>
    <property type="project" value="InterPro"/>
</dbReference>
<evidence type="ECO:0000313" key="6">
    <source>
        <dbReference type="Proteomes" id="UP000238338"/>
    </source>
</evidence>
<protein>
    <submittedName>
        <fullName evidence="5">DNA-binding protein HU-beta</fullName>
    </submittedName>
</protein>
<keyword evidence="3 5" id="KW-0238">DNA-binding</keyword>
<dbReference type="AlphaFoldDB" id="A0A2S8S6D5"/>
<dbReference type="InterPro" id="IPR010992">
    <property type="entry name" value="IHF-like_DNA-bd_dom_sf"/>
</dbReference>
<dbReference type="EMBL" id="PVEP01000005">
    <property type="protein sequence ID" value="PQV56379.1"/>
    <property type="molecule type" value="Genomic_DNA"/>
</dbReference>
<name>A0A2S8S6D5_9RHOB</name>
<comment type="similarity">
    <text evidence="1 4">Belongs to the bacterial histone-like protein family.</text>
</comment>
<dbReference type="InterPro" id="IPR020816">
    <property type="entry name" value="Histone-like_DNA-bd_CS"/>
</dbReference>
<dbReference type="PANTHER" id="PTHR33175">
    <property type="entry name" value="DNA-BINDING PROTEIN HU"/>
    <property type="match status" value="1"/>
</dbReference>
<proteinExistence type="inferred from homology"/>
<dbReference type="Gene3D" id="4.10.520.10">
    <property type="entry name" value="IHF-like DNA-binding proteins"/>
    <property type="match status" value="1"/>
</dbReference>
<evidence type="ECO:0000256" key="1">
    <source>
        <dbReference type="ARBA" id="ARBA00010529"/>
    </source>
</evidence>
<evidence type="ECO:0000256" key="4">
    <source>
        <dbReference type="RuleBase" id="RU003939"/>
    </source>
</evidence>
<dbReference type="OrthoDB" id="9799835at2"/>
<organism evidence="5 6">
    <name type="scientific">Albidovulum denitrificans</name>
    <dbReference type="NCBI Taxonomy" id="404881"/>
    <lineage>
        <taxon>Bacteria</taxon>
        <taxon>Pseudomonadati</taxon>
        <taxon>Pseudomonadota</taxon>
        <taxon>Alphaproteobacteria</taxon>
        <taxon>Rhodobacterales</taxon>
        <taxon>Paracoccaceae</taxon>
        <taxon>Albidovulum</taxon>
    </lineage>
</organism>
<dbReference type="CDD" id="cd13831">
    <property type="entry name" value="HU"/>
    <property type="match status" value="1"/>
</dbReference>
<dbReference type="PANTHER" id="PTHR33175:SF3">
    <property type="entry name" value="DNA-BINDING PROTEIN HU-BETA"/>
    <property type="match status" value="1"/>
</dbReference>
<dbReference type="PRINTS" id="PR01727">
    <property type="entry name" value="DNABINDINGHU"/>
</dbReference>